<feature type="non-terminal residue" evidence="2">
    <location>
        <position position="1"/>
    </location>
</feature>
<proteinExistence type="predicted"/>
<evidence type="ECO:0000256" key="1">
    <source>
        <dbReference type="SAM" id="MobiDB-lite"/>
    </source>
</evidence>
<dbReference type="PANTHER" id="PTHR11439">
    <property type="entry name" value="GAG-POL-RELATED RETROTRANSPOSON"/>
    <property type="match status" value="1"/>
</dbReference>
<sequence>AVQITKDKAGNEVEVPPVTAHQILAKTKKRKAKSTLLMAIPDEHIARFYGIKDAKTLWAAIKTRFGGHSSQEQGSSSYADELVFLFFVNQSSSPQLNNEDMEQIDQDDLEEMDLKWQVAMLFIRVKRFYKKTGKRLEFNRKEQVGNRSRDAGNVVYRGRNNGTRHTKEEDNNTLIVQDGLSTYDCSYQVEDEATDFALMAFTSNPLSYSCSNSKRLVMEVLLLLVQLEEKLRTKSSDEKAVDDKPKSDTGSKTVEELVNKEDQAYRVELDRLMSQEKEASDAVDALRKESEQGCMDQRGATNAGSTNQVNTVSNPINAASTLGTLLLVKQSEEGIFISQVKYVAEILKKFVFSSVKTTSTPIETQKPLLKDEEAADVDVYLYSSMIRSLMYLTASRPDIMFAVYACSRDSLFDLKAYSDSDYARANLDRKSTKEGCQFLSRRLILWQCKKQTIVATSTEAEYVAAANCCG</sequence>
<gene>
    <name evidence="2" type="ORF">Tci_267779</name>
</gene>
<reference evidence="2" key="1">
    <citation type="journal article" date="2019" name="Sci. Rep.">
        <title>Draft genome of Tanacetum cinerariifolium, the natural source of mosquito coil.</title>
        <authorList>
            <person name="Yamashiro T."/>
            <person name="Shiraishi A."/>
            <person name="Satake H."/>
            <person name="Nakayama K."/>
        </authorList>
    </citation>
    <scope>NUCLEOTIDE SEQUENCE</scope>
</reference>
<dbReference type="CDD" id="cd09272">
    <property type="entry name" value="RNase_HI_RT_Ty1"/>
    <property type="match status" value="1"/>
</dbReference>
<name>A0A699GZS2_TANCI</name>
<accession>A0A699GZS2</accession>
<dbReference type="AlphaFoldDB" id="A0A699GZS2"/>
<comment type="caution">
    <text evidence="2">The sequence shown here is derived from an EMBL/GenBank/DDBJ whole genome shotgun (WGS) entry which is preliminary data.</text>
</comment>
<protein>
    <submittedName>
        <fullName evidence="2">Putative ribonuclease H-like domain-containing protein</fullName>
    </submittedName>
</protein>
<dbReference type="PANTHER" id="PTHR11439:SF495">
    <property type="entry name" value="REVERSE TRANSCRIPTASE, RNA-DEPENDENT DNA POLYMERASE-RELATED"/>
    <property type="match status" value="1"/>
</dbReference>
<evidence type="ECO:0000313" key="2">
    <source>
        <dbReference type="EMBL" id="GEW95803.1"/>
    </source>
</evidence>
<organism evidence="2">
    <name type="scientific">Tanacetum cinerariifolium</name>
    <name type="common">Dalmatian daisy</name>
    <name type="synonym">Chrysanthemum cinerariifolium</name>
    <dbReference type="NCBI Taxonomy" id="118510"/>
    <lineage>
        <taxon>Eukaryota</taxon>
        <taxon>Viridiplantae</taxon>
        <taxon>Streptophyta</taxon>
        <taxon>Embryophyta</taxon>
        <taxon>Tracheophyta</taxon>
        <taxon>Spermatophyta</taxon>
        <taxon>Magnoliopsida</taxon>
        <taxon>eudicotyledons</taxon>
        <taxon>Gunneridae</taxon>
        <taxon>Pentapetalae</taxon>
        <taxon>asterids</taxon>
        <taxon>campanulids</taxon>
        <taxon>Asterales</taxon>
        <taxon>Asteraceae</taxon>
        <taxon>Asteroideae</taxon>
        <taxon>Anthemideae</taxon>
        <taxon>Anthemidinae</taxon>
        <taxon>Tanacetum</taxon>
    </lineage>
</organism>
<feature type="region of interest" description="Disordered" evidence="1">
    <location>
        <begin position="234"/>
        <end position="253"/>
    </location>
</feature>
<dbReference type="EMBL" id="BKCJ010082254">
    <property type="protein sequence ID" value="GEW95803.1"/>
    <property type="molecule type" value="Genomic_DNA"/>
</dbReference>